<dbReference type="PANTHER" id="PTHR43248:SF2">
    <property type="entry name" value="PROLYL AMINOPEPTIDASE"/>
    <property type="match status" value="1"/>
</dbReference>
<dbReference type="SUPFAM" id="SSF53474">
    <property type="entry name" value="alpha/beta-Hydrolases"/>
    <property type="match status" value="1"/>
</dbReference>
<proteinExistence type="inferred from homology"/>
<evidence type="ECO:0000256" key="1">
    <source>
        <dbReference type="ARBA" id="ARBA00010088"/>
    </source>
</evidence>
<dbReference type="PRINTS" id="PR00793">
    <property type="entry name" value="PROAMNOPTASE"/>
</dbReference>
<reference evidence="4 5" key="1">
    <citation type="submission" date="2018-10" db="EMBL/GenBank/DDBJ databases">
        <title>Isolation of pseudouridimycin from Streptomyces albus DSM 40763.</title>
        <authorList>
            <person name="Rosenqvist P."/>
            <person name="Metsae-Ketelae M."/>
            <person name="Virta P."/>
        </authorList>
    </citation>
    <scope>NUCLEOTIDE SEQUENCE [LARGE SCALE GENOMIC DNA]</scope>
    <source>
        <strain evidence="4 5">DSM 40763</strain>
    </source>
</reference>
<dbReference type="GO" id="GO:0006508">
    <property type="term" value="P:proteolysis"/>
    <property type="evidence" value="ECO:0007669"/>
    <property type="project" value="InterPro"/>
</dbReference>
<comment type="caution">
    <text evidence="4">The sequence shown here is derived from an EMBL/GenBank/DDBJ whole genome shotgun (WGS) entry which is preliminary data.</text>
</comment>
<feature type="domain" description="AB hydrolase-1" evidence="3">
    <location>
        <begin position="59"/>
        <end position="237"/>
    </location>
</feature>
<comment type="similarity">
    <text evidence="1">Belongs to the peptidase S33 family.</text>
</comment>
<keyword evidence="2 4" id="KW-0378">Hydrolase</keyword>
<name>A0A6C1C962_9ACTN</name>
<dbReference type="GO" id="GO:0004177">
    <property type="term" value="F:aminopeptidase activity"/>
    <property type="evidence" value="ECO:0007669"/>
    <property type="project" value="UniProtKB-EC"/>
</dbReference>
<dbReference type="RefSeq" id="WP_031028524.1">
    <property type="nucleotide sequence ID" value="NZ_BBQG01000018.1"/>
</dbReference>
<dbReference type="InterPro" id="IPR051601">
    <property type="entry name" value="Serine_prot/Carboxylest_S33"/>
</dbReference>
<dbReference type="Proteomes" id="UP000298111">
    <property type="component" value="Unassembled WGS sequence"/>
</dbReference>
<gene>
    <name evidence="4" type="ORF">D8771_08060</name>
</gene>
<dbReference type="InterPro" id="IPR029058">
    <property type="entry name" value="AB_hydrolase_fold"/>
</dbReference>
<dbReference type="EMBL" id="RCIY01000040">
    <property type="protein sequence ID" value="TGG86312.1"/>
    <property type="molecule type" value="Genomic_DNA"/>
</dbReference>
<evidence type="ECO:0000259" key="3">
    <source>
        <dbReference type="Pfam" id="PF00561"/>
    </source>
</evidence>
<dbReference type="InterPro" id="IPR000073">
    <property type="entry name" value="AB_hydrolase_1"/>
</dbReference>
<organism evidence="4 5">
    <name type="scientific">Streptomyces albus</name>
    <dbReference type="NCBI Taxonomy" id="1888"/>
    <lineage>
        <taxon>Bacteria</taxon>
        <taxon>Bacillati</taxon>
        <taxon>Actinomycetota</taxon>
        <taxon>Actinomycetes</taxon>
        <taxon>Kitasatosporales</taxon>
        <taxon>Streptomycetaceae</taxon>
        <taxon>Streptomyces</taxon>
    </lineage>
</organism>
<evidence type="ECO:0000313" key="4">
    <source>
        <dbReference type="EMBL" id="TGG86312.1"/>
    </source>
</evidence>
<protein>
    <submittedName>
        <fullName evidence="4">Alpha/beta fold hydrolase</fullName>
    </submittedName>
</protein>
<dbReference type="GeneID" id="75179683"/>
<dbReference type="PANTHER" id="PTHR43248">
    <property type="entry name" value="2-SUCCINYL-6-HYDROXY-2,4-CYCLOHEXADIENE-1-CARBOXYLATE SYNTHASE"/>
    <property type="match status" value="1"/>
</dbReference>
<sequence>MDTHPNAGPKAPVTYRHDGLVCVDHSLDVPLDHADPHGPTLSLFAREVTAAGREHEDLPRLLWLQGGPGGRAERPNAAGAWLRRALRDYRVVLMDQRGTGRSTPADRRTLAAFPDAAATAAHLAHFRADSIVRDAELLRAHLGGDAARPWSVLGQSFGGFCALTYLSLAPEGLAEVFITGGLPTLTGHADDVYRAAYARTLAHNERYFARYPGDQPLADAVAAHLERNDVRMPSGERLSVRRFQTLGITFGTAAKFDSLHYLLETAFVPGPRGPELSDTFLRGADAVLSFAERPLYALLHEPIYAQGGRPTAWSAHRIREEFPAFDATGIADGDAGPLRFTGEMIYPWQFEEDPALVPLRETAGLLAHRTDWPPLYDLGRLAANEVPVVAAVYYDDMFVDREQALETASAVRGLRPWITNTHAHDGVRADAAVLDRLLAMARGTA</sequence>
<evidence type="ECO:0000313" key="5">
    <source>
        <dbReference type="Proteomes" id="UP000298111"/>
    </source>
</evidence>
<dbReference type="Pfam" id="PF00561">
    <property type="entry name" value="Abhydrolase_1"/>
    <property type="match status" value="1"/>
</dbReference>
<accession>A0A6C1C962</accession>
<dbReference type="InterPro" id="IPR002410">
    <property type="entry name" value="Peptidase_S33"/>
</dbReference>
<dbReference type="Gene3D" id="3.40.50.1820">
    <property type="entry name" value="alpha/beta hydrolase"/>
    <property type="match status" value="1"/>
</dbReference>
<dbReference type="AlphaFoldDB" id="A0A6C1C962"/>
<evidence type="ECO:0000256" key="2">
    <source>
        <dbReference type="ARBA" id="ARBA00022801"/>
    </source>
</evidence>